<evidence type="ECO:0000313" key="3">
    <source>
        <dbReference type="Proteomes" id="UP000235965"/>
    </source>
</evidence>
<proteinExistence type="predicted"/>
<sequence length="75" mass="7507">SSKSGGAGGRSRTNVASKRAARGGTVGPRTTTPSAAVGKQTTGAGSCSAWKTFYTYDSPGIKVGPVPVLMMAFVL</sequence>
<feature type="non-terminal residue" evidence="2">
    <location>
        <position position="1"/>
    </location>
</feature>
<feature type="region of interest" description="Disordered" evidence="1">
    <location>
        <begin position="1"/>
        <end position="45"/>
    </location>
</feature>
<dbReference type="STRING" id="105785.A0A2J7QK19"/>
<dbReference type="AlphaFoldDB" id="A0A2J7QK19"/>
<evidence type="ECO:0000256" key="1">
    <source>
        <dbReference type="SAM" id="MobiDB-lite"/>
    </source>
</evidence>
<evidence type="ECO:0000313" key="2">
    <source>
        <dbReference type="EMBL" id="PNF28931.1"/>
    </source>
</evidence>
<keyword evidence="3" id="KW-1185">Reference proteome</keyword>
<dbReference type="EMBL" id="NEVH01013295">
    <property type="protein sequence ID" value="PNF28931.1"/>
    <property type="molecule type" value="Genomic_DNA"/>
</dbReference>
<protein>
    <recommendedName>
        <fullName evidence="4">Protein transport protein Sec61 subunit beta</fullName>
    </recommendedName>
</protein>
<dbReference type="Proteomes" id="UP000235965">
    <property type="component" value="Unassembled WGS sequence"/>
</dbReference>
<evidence type="ECO:0008006" key="4">
    <source>
        <dbReference type="Google" id="ProtNLM"/>
    </source>
</evidence>
<reference evidence="2 3" key="1">
    <citation type="submission" date="2017-12" db="EMBL/GenBank/DDBJ databases">
        <title>Hemimetabolous genomes reveal molecular basis of termite eusociality.</title>
        <authorList>
            <person name="Harrison M.C."/>
            <person name="Jongepier E."/>
            <person name="Robertson H.M."/>
            <person name="Arning N."/>
            <person name="Bitard-Feildel T."/>
            <person name="Chao H."/>
            <person name="Childers C.P."/>
            <person name="Dinh H."/>
            <person name="Doddapaneni H."/>
            <person name="Dugan S."/>
            <person name="Gowin J."/>
            <person name="Greiner C."/>
            <person name="Han Y."/>
            <person name="Hu H."/>
            <person name="Hughes D.S.T."/>
            <person name="Huylmans A.-K."/>
            <person name="Kemena C."/>
            <person name="Kremer L.P.M."/>
            <person name="Lee S.L."/>
            <person name="Lopez-Ezquerra A."/>
            <person name="Mallet L."/>
            <person name="Monroy-Kuhn J.M."/>
            <person name="Moser A."/>
            <person name="Murali S.C."/>
            <person name="Muzny D.M."/>
            <person name="Otani S."/>
            <person name="Piulachs M.-D."/>
            <person name="Poelchau M."/>
            <person name="Qu J."/>
            <person name="Schaub F."/>
            <person name="Wada-Katsumata A."/>
            <person name="Worley K.C."/>
            <person name="Xie Q."/>
            <person name="Ylla G."/>
            <person name="Poulsen M."/>
            <person name="Gibbs R.A."/>
            <person name="Schal C."/>
            <person name="Richards S."/>
            <person name="Belles X."/>
            <person name="Korb J."/>
            <person name="Bornberg-Bauer E."/>
        </authorList>
    </citation>
    <scope>NUCLEOTIDE SEQUENCE [LARGE SCALE GENOMIC DNA]</scope>
    <source>
        <tissue evidence="2">Whole body</tissue>
    </source>
</reference>
<feature type="non-terminal residue" evidence="2">
    <location>
        <position position="75"/>
    </location>
</feature>
<comment type="caution">
    <text evidence="2">The sequence shown here is derived from an EMBL/GenBank/DDBJ whole genome shotgun (WGS) entry which is preliminary data.</text>
</comment>
<dbReference type="InParanoid" id="A0A2J7QK19"/>
<gene>
    <name evidence="2" type="ORF">B7P43_G17811</name>
</gene>
<name>A0A2J7QK19_9NEOP</name>
<organism evidence="2 3">
    <name type="scientific">Cryptotermes secundus</name>
    <dbReference type="NCBI Taxonomy" id="105785"/>
    <lineage>
        <taxon>Eukaryota</taxon>
        <taxon>Metazoa</taxon>
        <taxon>Ecdysozoa</taxon>
        <taxon>Arthropoda</taxon>
        <taxon>Hexapoda</taxon>
        <taxon>Insecta</taxon>
        <taxon>Pterygota</taxon>
        <taxon>Neoptera</taxon>
        <taxon>Polyneoptera</taxon>
        <taxon>Dictyoptera</taxon>
        <taxon>Blattodea</taxon>
        <taxon>Blattoidea</taxon>
        <taxon>Termitoidae</taxon>
        <taxon>Kalotermitidae</taxon>
        <taxon>Cryptotermitinae</taxon>
        <taxon>Cryptotermes</taxon>
    </lineage>
</organism>
<accession>A0A2J7QK19</accession>